<sequence length="547" mass="58345">MLRGMDIPQSSIYNGNSATTATVASAYKSRVGDTGLGGRDIPMDNERDTLQTTIPYPVTSTSKDDLKLHSVQLSQEKVQVPTPTGNSQDTSTTTETVDTVFTPPASESGQSQTNSQGNAQDSSQESQLLQLSQLAAAQERMPDTGKPHGGDNDGNNGQSRKRMADGMVKDGASPKRVPGHSRNTSAVSVASTTGSRIGELSAELKTRLSYAMVKVSHGWQSHSIDQVETLASQSASPTSSNATIHLRQGSSASPQLSTSSHRGSTSSTPATRVQHSFTSRVPDSTYATWREFQGQSGRPSPPMASNPAPALAPPVTIQPSQRPMNHRRNSHARHMPSLLTHSHQASPVTGPNTPGESSPYPSANNRTPLIDPALFSPQAQGTPHQNVREQDAMEALLFMSSPGNSANLKHNFPSSSQPARSNLHRTALPSGAPRKSLPSGRPQPQPPAQPPPKRVGFEQQSHDMEVDQPHAKGRKINGTDSAPVARFKHIPLSSGLSLPSHSRRVLADSDIDRMLERAAAEESSDSEGEIQIPMRRPSNQSAPPVAL</sequence>
<accession>A0A420Y5I7</accession>
<evidence type="ECO:0000256" key="3">
    <source>
        <dbReference type="ARBA" id="ARBA00006922"/>
    </source>
</evidence>
<dbReference type="InterPro" id="IPR013734">
    <property type="entry name" value="TF_Nrm1/Whi5"/>
</dbReference>
<organism evidence="10 11">
    <name type="scientific">Coniochaeta pulveracea</name>
    <dbReference type="NCBI Taxonomy" id="177199"/>
    <lineage>
        <taxon>Eukaryota</taxon>
        <taxon>Fungi</taxon>
        <taxon>Dikarya</taxon>
        <taxon>Ascomycota</taxon>
        <taxon>Pezizomycotina</taxon>
        <taxon>Sordariomycetes</taxon>
        <taxon>Sordariomycetidae</taxon>
        <taxon>Coniochaetales</taxon>
        <taxon>Coniochaetaceae</taxon>
        <taxon>Coniochaeta</taxon>
    </lineage>
</organism>
<evidence type="ECO:0000256" key="6">
    <source>
        <dbReference type="ARBA" id="ARBA00023015"/>
    </source>
</evidence>
<evidence type="ECO:0000313" key="11">
    <source>
        <dbReference type="Proteomes" id="UP000275385"/>
    </source>
</evidence>
<feature type="compositionally biased region" description="Polar residues" evidence="9">
    <location>
        <begin position="339"/>
        <end position="367"/>
    </location>
</feature>
<evidence type="ECO:0000256" key="4">
    <source>
        <dbReference type="ARBA" id="ARBA00022490"/>
    </source>
</evidence>
<evidence type="ECO:0000256" key="2">
    <source>
        <dbReference type="ARBA" id="ARBA00004496"/>
    </source>
</evidence>
<dbReference type="EMBL" id="QVQW01000046">
    <property type="protein sequence ID" value="RKU43148.1"/>
    <property type="molecule type" value="Genomic_DNA"/>
</dbReference>
<feature type="compositionally biased region" description="Polar residues" evidence="9">
    <location>
        <begin position="230"/>
        <end position="256"/>
    </location>
</feature>
<feature type="region of interest" description="Disordered" evidence="9">
    <location>
        <begin position="401"/>
        <end position="482"/>
    </location>
</feature>
<comment type="similarity">
    <text evidence="3">Belongs to the WHI5/NRM1 family.</text>
</comment>
<keyword evidence="5" id="KW-0678">Repressor</keyword>
<dbReference type="GO" id="GO:0003712">
    <property type="term" value="F:transcription coregulator activity"/>
    <property type="evidence" value="ECO:0007669"/>
    <property type="project" value="TreeGrafter"/>
</dbReference>
<feature type="compositionally biased region" description="Basic residues" evidence="9">
    <location>
        <begin position="324"/>
        <end position="334"/>
    </location>
</feature>
<feature type="region of interest" description="Disordered" evidence="9">
    <location>
        <begin position="75"/>
        <end position="194"/>
    </location>
</feature>
<evidence type="ECO:0000256" key="7">
    <source>
        <dbReference type="ARBA" id="ARBA00023163"/>
    </source>
</evidence>
<keyword evidence="4" id="KW-0963">Cytoplasm</keyword>
<dbReference type="OrthoDB" id="2359117at2759"/>
<name>A0A420Y5I7_9PEZI</name>
<reference evidence="10 11" key="1">
    <citation type="submission" date="2018-08" db="EMBL/GenBank/DDBJ databases">
        <title>Draft genome of the lignicolous fungus Coniochaeta pulveracea.</title>
        <authorList>
            <person name="Borstlap C.J."/>
            <person name="De Witt R.N."/>
            <person name="Botha A."/>
            <person name="Volschenk H."/>
        </authorList>
    </citation>
    <scope>NUCLEOTIDE SEQUENCE [LARGE SCALE GENOMIC DNA]</scope>
    <source>
        <strain evidence="10 11">CAB683</strain>
    </source>
</reference>
<feature type="compositionally biased region" description="Low complexity" evidence="9">
    <location>
        <begin position="119"/>
        <end position="138"/>
    </location>
</feature>
<keyword evidence="8" id="KW-0539">Nucleus</keyword>
<evidence type="ECO:0000256" key="8">
    <source>
        <dbReference type="ARBA" id="ARBA00023242"/>
    </source>
</evidence>
<evidence type="ECO:0000256" key="1">
    <source>
        <dbReference type="ARBA" id="ARBA00004123"/>
    </source>
</evidence>
<dbReference type="PANTHER" id="PTHR28246:SF1">
    <property type="entry name" value="G1-SPECIFIC TRANSCRIPTIONAL REPRESSOR WHI5-RELATED"/>
    <property type="match status" value="1"/>
</dbReference>
<dbReference type="GO" id="GO:0000082">
    <property type="term" value="P:G1/S transition of mitotic cell cycle"/>
    <property type="evidence" value="ECO:0007669"/>
    <property type="project" value="InterPro"/>
</dbReference>
<dbReference type="Proteomes" id="UP000275385">
    <property type="component" value="Unassembled WGS sequence"/>
</dbReference>
<dbReference type="STRING" id="177199.A0A420Y5I7"/>
<keyword evidence="11" id="KW-1185">Reference proteome</keyword>
<comment type="subcellular location">
    <subcellularLocation>
        <location evidence="2">Cytoplasm</location>
    </subcellularLocation>
    <subcellularLocation>
        <location evidence="1">Nucleus</location>
    </subcellularLocation>
</comment>
<comment type="caution">
    <text evidence="10">The sequence shown here is derived from an EMBL/GenBank/DDBJ whole genome shotgun (WGS) entry which is preliminary data.</text>
</comment>
<evidence type="ECO:0000313" key="10">
    <source>
        <dbReference type="EMBL" id="RKU43148.1"/>
    </source>
</evidence>
<proteinExistence type="inferred from homology"/>
<dbReference type="Pfam" id="PF08528">
    <property type="entry name" value="Whi5"/>
    <property type="match status" value="1"/>
</dbReference>
<feature type="compositionally biased region" description="Polar residues" evidence="9">
    <location>
        <begin position="537"/>
        <end position="547"/>
    </location>
</feature>
<feature type="compositionally biased region" description="Polar residues" evidence="9">
    <location>
        <begin position="50"/>
        <end position="61"/>
    </location>
</feature>
<dbReference type="InterPro" id="IPR039198">
    <property type="entry name" value="Srl3/Whi5"/>
</dbReference>
<feature type="compositionally biased region" description="Polar residues" evidence="9">
    <location>
        <begin position="401"/>
        <end position="420"/>
    </location>
</feature>
<feature type="region of interest" description="Disordered" evidence="9">
    <location>
        <begin position="230"/>
        <end position="387"/>
    </location>
</feature>
<protein>
    <submittedName>
        <fullName evidence="10">Uncharacterized protein</fullName>
    </submittedName>
</protein>
<evidence type="ECO:0000256" key="9">
    <source>
        <dbReference type="SAM" id="MobiDB-lite"/>
    </source>
</evidence>
<dbReference type="GO" id="GO:0033309">
    <property type="term" value="C:SBF transcription complex"/>
    <property type="evidence" value="ECO:0007669"/>
    <property type="project" value="TreeGrafter"/>
</dbReference>
<keyword evidence="7" id="KW-0804">Transcription</keyword>
<dbReference type="AlphaFoldDB" id="A0A420Y5I7"/>
<feature type="compositionally biased region" description="Low complexity" evidence="9">
    <location>
        <begin position="257"/>
        <end position="268"/>
    </location>
</feature>
<feature type="compositionally biased region" description="Polar residues" evidence="9">
    <location>
        <begin position="269"/>
        <end position="298"/>
    </location>
</feature>
<dbReference type="GO" id="GO:0005737">
    <property type="term" value="C:cytoplasm"/>
    <property type="evidence" value="ECO:0007669"/>
    <property type="project" value="UniProtKB-SubCell"/>
</dbReference>
<feature type="region of interest" description="Disordered" evidence="9">
    <location>
        <begin position="30"/>
        <end position="63"/>
    </location>
</feature>
<feature type="region of interest" description="Disordered" evidence="9">
    <location>
        <begin position="516"/>
        <end position="547"/>
    </location>
</feature>
<dbReference type="PANTHER" id="PTHR28246">
    <property type="entry name" value="G1-SPECIFIC TRANSCRIPTIONAL REPRESSOR WHI5-RELATED"/>
    <property type="match status" value="1"/>
</dbReference>
<feature type="compositionally biased region" description="Low complexity" evidence="9">
    <location>
        <begin position="82"/>
        <end position="103"/>
    </location>
</feature>
<keyword evidence="6" id="KW-0805">Transcription regulation</keyword>
<feature type="compositionally biased region" description="Basic and acidic residues" evidence="9">
    <location>
        <begin position="140"/>
        <end position="151"/>
    </location>
</feature>
<feature type="compositionally biased region" description="Polar residues" evidence="9">
    <location>
        <begin position="105"/>
        <end position="118"/>
    </location>
</feature>
<feature type="compositionally biased region" description="Basic and acidic residues" evidence="9">
    <location>
        <begin position="460"/>
        <end position="470"/>
    </location>
</feature>
<feature type="compositionally biased region" description="Pro residues" evidence="9">
    <location>
        <begin position="441"/>
        <end position="453"/>
    </location>
</feature>
<gene>
    <name evidence="10" type="ORF">DL546_001598</name>
</gene>
<evidence type="ECO:0000256" key="5">
    <source>
        <dbReference type="ARBA" id="ARBA00022491"/>
    </source>
</evidence>
<feature type="compositionally biased region" description="Low complexity" evidence="9">
    <location>
        <begin position="184"/>
        <end position="193"/>
    </location>
</feature>